<protein>
    <submittedName>
        <fullName evidence="2">Uncharacterized protein</fullName>
    </submittedName>
</protein>
<evidence type="ECO:0000256" key="1">
    <source>
        <dbReference type="SAM" id="Phobius"/>
    </source>
</evidence>
<dbReference type="AlphaFoldDB" id="A0A0F8ZMD2"/>
<comment type="caution">
    <text evidence="2">The sequence shown here is derived from an EMBL/GenBank/DDBJ whole genome shotgun (WGS) entry which is preliminary data.</text>
</comment>
<proteinExistence type="predicted"/>
<name>A0A0F8ZMD2_9ZZZZ</name>
<feature type="transmembrane region" description="Helical" evidence="1">
    <location>
        <begin position="198"/>
        <end position="218"/>
    </location>
</feature>
<keyword evidence="1" id="KW-1133">Transmembrane helix</keyword>
<evidence type="ECO:0000313" key="2">
    <source>
        <dbReference type="EMBL" id="KKK94998.1"/>
    </source>
</evidence>
<keyword evidence="1" id="KW-0472">Membrane</keyword>
<gene>
    <name evidence="2" type="ORF">LCGC14_2677230</name>
</gene>
<sequence length="262" mass="29340">SAVGTDSPVVNVNRALKASRTVPVTPPPPARMASDIPCAVNNWSSVGDPAIAVSISLTVVPDASSNSWIVTFPELFMNNLVWITGSGTILLAISLLIIYLGGWETLRPQYSISILHEIIIFDGFQFFALFFAFNTLIGSMVAVFGSNSLKWFLVLPVYFIATLSLFFFIFPAVISAIFNKNLPSDSRSEWNKRLNYNLYGLFMIPYGLINLLIGLEALFKMNLIGLFFIMIAISTITPFLFLIFDRFTNIKKLEQEYFEQFL</sequence>
<organism evidence="2">
    <name type="scientific">marine sediment metagenome</name>
    <dbReference type="NCBI Taxonomy" id="412755"/>
    <lineage>
        <taxon>unclassified sequences</taxon>
        <taxon>metagenomes</taxon>
        <taxon>ecological metagenomes</taxon>
    </lineage>
</organism>
<keyword evidence="1" id="KW-0812">Transmembrane</keyword>
<feature type="transmembrane region" description="Helical" evidence="1">
    <location>
        <begin position="80"/>
        <end position="103"/>
    </location>
</feature>
<reference evidence="2" key="1">
    <citation type="journal article" date="2015" name="Nature">
        <title>Complex archaea that bridge the gap between prokaryotes and eukaryotes.</title>
        <authorList>
            <person name="Spang A."/>
            <person name="Saw J.H."/>
            <person name="Jorgensen S.L."/>
            <person name="Zaremba-Niedzwiedzka K."/>
            <person name="Martijn J."/>
            <person name="Lind A.E."/>
            <person name="van Eijk R."/>
            <person name="Schleper C."/>
            <person name="Guy L."/>
            <person name="Ettema T.J."/>
        </authorList>
    </citation>
    <scope>NUCLEOTIDE SEQUENCE</scope>
</reference>
<feature type="non-terminal residue" evidence="2">
    <location>
        <position position="1"/>
    </location>
</feature>
<feature type="transmembrane region" description="Helical" evidence="1">
    <location>
        <begin position="124"/>
        <end position="145"/>
    </location>
</feature>
<dbReference type="EMBL" id="LAZR01047103">
    <property type="protein sequence ID" value="KKK94998.1"/>
    <property type="molecule type" value="Genomic_DNA"/>
</dbReference>
<feature type="transmembrane region" description="Helical" evidence="1">
    <location>
        <begin position="224"/>
        <end position="244"/>
    </location>
</feature>
<accession>A0A0F8ZMD2</accession>
<feature type="transmembrane region" description="Helical" evidence="1">
    <location>
        <begin position="151"/>
        <end position="178"/>
    </location>
</feature>